<dbReference type="EMBL" id="JARQWQ010000013">
    <property type="protein sequence ID" value="KAK2567910.1"/>
    <property type="molecule type" value="Genomic_DNA"/>
</dbReference>
<reference evidence="1" key="2">
    <citation type="journal article" date="2023" name="Science">
        <title>Genomic signatures of disease resistance in endangered staghorn corals.</title>
        <authorList>
            <person name="Vollmer S.V."/>
            <person name="Selwyn J.D."/>
            <person name="Despard B.A."/>
            <person name="Roesel C.L."/>
        </authorList>
    </citation>
    <scope>NUCLEOTIDE SEQUENCE</scope>
    <source>
        <strain evidence="1">K2</strain>
    </source>
</reference>
<evidence type="ECO:0000313" key="1">
    <source>
        <dbReference type="EMBL" id="KAK2567910.1"/>
    </source>
</evidence>
<organism evidence="1 2">
    <name type="scientific">Acropora cervicornis</name>
    <name type="common">Staghorn coral</name>
    <dbReference type="NCBI Taxonomy" id="6130"/>
    <lineage>
        <taxon>Eukaryota</taxon>
        <taxon>Metazoa</taxon>
        <taxon>Cnidaria</taxon>
        <taxon>Anthozoa</taxon>
        <taxon>Hexacorallia</taxon>
        <taxon>Scleractinia</taxon>
        <taxon>Astrocoeniina</taxon>
        <taxon>Acroporidae</taxon>
        <taxon>Acropora</taxon>
    </lineage>
</organism>
<proteinExistence type="predicted"/>
<evidence type="ECO:0000313" key="2">
    <source>
        <dbReference type="Proteomes" id="UP001249851"/>
    </source>
</evidence>
<name>A0AAD9QVK1_ACRCE</name>
<accession>A0AAD9QVK1</accession>
<sequence length="140" mass="16189">MPTSHNGPQPRLLKFPSPSPLSDRKVLIEQMFHSFVNPEDRNFVRFLWFEKNDLTKPIVQYQMNVHLFGATSYPEVANFCLHQTAETHRQDFGNIRSDFLLRDFFVDDGLKSVPKAEQALQLIKDAQAMYTSSRVTAKES</sequence>
<dbReference type="AlphaFoldDB" id="A0AAD9QVK1"/>
<protein>
    <submittedName>
        <fullName evidence="1">Uncharacterized protein</fullName>
    </submittedName>
</protein>
<dbReference type="PANTHER" id="PTHR47331:SF6">
    <property type="entry name" value="DOUBLECORTIN DOMAIN-CONTAINING PROTEIN"/>
    <property type="match status" value="1"/>
</dbReference>
<reference evidence="1" key="1">
    <citation type="journal article" date="2023" name="G3 (Bethesda)">
        <title>Whole genome assembly and annotation of the endangered Caribbean coral Acropora cervicornis.</title>
        <authorList>
            <person name="Selwyn J.D."/>
            <person name="Vollmer S.V."/>
        </authorList>
    </citation>
    <scope>NUCLEOTIDE SEQUENCE</scope>
    <source>
        <strain evidence="1">K2</strain>
    </source>
</reference>
<comment type="caution">
    <text evidence="1">The sequence shown here is derived from an EMBL/GenBank/DDBJ whole genome shotgun (WGS) entry which is preliminary data.</text>
</comment>
<dbReference type="PANTHER" id="PTHR47331">
    <property type="entry name" value="PHD-TYPE DOMAIN-CONTAINING PROTEIN"/>
    <property type="match status" value="1"/>
</dbReference>
<gene>
    <name evidence="1" type="ORF">P5673_007801</name>
</gene>
<keyword evidence="2" id="KW-1185">Reference proteome</keyword>
<dbReference type="Proteomes" id="UP001249851">
    <property type="component" value="Unassembled WGS sequence"/>
</dbReference>